<dbReference type="Proteomes" id="UP000027446">
    <property type="component" value="Unassembled WGS sequence"/>
</dbReference>
<dbReference type="InterPro" id="IPR015854">
    <property type="entry name" value="ABC_transpr_LolD-like"/>
</dbReference>
<proteinExistence type="inferred from homology"/>
<dbReference type="PROSITE" id="PS50893">
    <property type="entry name" value="ABC_TRANSPORTER_2"/>
    <property type="match status" value="1"/>
</dbReference>
<dbReference type="SMART" id="SM00382">
    <property type="entry name" value="AAA"/>
    <property type="match status" value="1"/>
</dbReference>
<accession>A0A069E6V3</accession>
<keyword evidence="1" id="KW-0813">Transport</keyword>
<dbReference type="CDD" id="cd03255">
    <property type="entry name" value="ABC_MJ0796_LolCDE_FtsE"/>
    <property type="match status" value="1"/>
</dbReference>
<keyword evidence="4 7" id="KW-0067">ATP-binding</keyword>
<sequence>MTVPVLELLGIKRVYKTAAGELNVLSDADLKLQAGELVGLIGPSGSGKSTLLHTAGLLERPEAGAVLLDGIDCLKLDDKARTAMRRSKIGFVYQFHHLLPEFNAADNVAMPLMIAGVSRKAARETALELLAEMGLDHRADHQPGQMSGGEQQRVAIARALANTPRLVIADEPTGNLDPATTARVFATFIKMAREEGASVLVATHNHALTTHMDRVLTLEDGKLVPYEPE</sequence>
<comment type="caution">
    <text evidence="7">The sequence shown here is derived from an EMBL/GenBank/DDBJ whole genome shotgun (WGS) entry which is preliminary data.</text>
</comment>
<evidence type="ECO:0000256" key="5">
    <source>
        <dbReference type="ARBA" id="ARBA00038388"/>
    </source>
</evidence>
<name>A0A069E6V3_9PROT</name>
<evidence type="ECO:0000256" key="4">
    <source>
        <dbReference type="ARBA" id="ARBA00022840"/>
    </source>
</evidence>
<dbReference type="PROSITE" id="PS00211">
    <property type="entry name" value="ABC_TRANSPORTER_1"/>
    <property type="match status" value="1"/>
</dbReference>
<keyword evidence="3" id="KW-0547">Nucleotide-binding</keyword>
<feature type="domain" description="ABC transporter" evidence="6">
    <location>
        <begin position="9"/>
        <end position="228"/>
    </location>
</feature>
<evidence type="ECO:0000259" key="6">
    <source>
        <dbReference type="PROSITE" id="PS50893"/>
    </source>
</evidence>
<dbReference type="GO" id="GO:0022857">
    <property type="term" value="F:transmembrane transporter activity"/>
    <property type="evidence" value="ECO:0007669"/>
    <property type="project" value="TreeGrafter"/>
</dbReference>
<dbReference type="AlphaFoldDB" id="A0A069E6V3"/>
<evidence type="ECO:0000256" key="2">
    <source>
        <dbReference type="ARBA" id="ARBA00022519"/>
    </source>
</evidence>
<dbReference type="InterPro" id="IPR017911">
    <property type="entry name" value="MacB-like_ATP-bd"/>
</dbReference>
<comment type="similarity">
    <text evidence="5">Belongs to the ABC transporter superfamily. Macrolide exporter (TC 3.A.1.122) family.</text>
</comment>
<dbReference type="Pfam" id="PF00005">
    <property type="entry name" value="ABC_tran"/>
    <property type="match status" value="1"/>
</dbReference>
<evidence type="ECO:0000313" key="7">
    <source>
        <dbReference type="EMBL" id="KCZ83372.1"/>
    </source>
</evidence>
<dbReference type="InterPro" id="IPR003593">
    <property type="entry name" value="AAA+_ATPase"/>
</dbReference>
<keyword evidence="2" id="KW-1003">Cell membrane</keyword>
<gene>
    <name evidence="7" type="ORF">HAD_12249</name>
</gene>
<evidence type="ECO:0000256" key="1">
    <source>
        <dbReference type="ARBA" id="ARBA00022448"/>
    </source>
</evidence>
<dbReference type="PANTHER" id="PTHR24220:SF689">
    <property type="entry name" value="LIPOPROTEIN-RELEASING SYSTEM ATP-BINDING PROTEIN LOLD"/>
    <property type="match status" value="1"/>
</dbReference>
<keyword evidence="8" id="KW-1185">Reference proteome</keyword>
<dbReference type="InterPro" id="IPR017871">
    <property type="entry name" value="ABC_transporter-like_CS"/>
</dbReference>
<protein>
    <submittedName>
        <fullName evidence="7">ABC transporter ATP-binding protein</fullName>
    </submittedName>
</protein>
<dbReference type="Gene3D" id="3.40.50.300">
    <property type="entry name" value="P-loop containing nucleotide triphosphate hydrolases"/>
    <property type="match status" value="1"/>
</dbReference>
<dbReference type="InterPro" id="IPR027417">
    <property type="entry name" value="P-loop_NTPase"/>
</dbReference>
<dbReference type="PATRIC" id="fig|1280949.3.peg.2495"/>
<dbReference type="GO" id="GO:0005524">
    <property type="term" value="F:ATP binding"/>
    <property type="evidence" value="ECO:0007669"/>
    <property type="project" value="UniProtKB-KW"/>
</dbReference>
<dbReference type="EMBL" id="ARYH01000002">
    <property type="protein sequence ID" value="KCZ83372.1"/>
    <property type="molecule type" value="Genomic_DNA"/>
</dbReference>
<dbReference type="GO" id="GO:0044874">
    <property type="term" value="P:lipoprotein localization to outer membrane"/>
    <property type="evidence" value="ECO:0007669"/>
    <property type="project" value="TreeGrafter"/>
</dbReference>
<dbReference type="eggNOG" id="COG1136">
    <property type="taxonomic scope" value="Bacteria"/>
</dbReference>
<evidence type="ECO:0000313" key="8">
    <source>
        <dbReference type="Proteomes" id="UP000027446"/>
    </source>
</evidence>
<dbReference type="OrthoDB" id="7627620at2"/>
<keyword evidence="2" id="KW-0472">Membrane</keyword>
<dbReference type="RefSeq" id="WP_035572251.1">
    <property type="nucleotide sequence ID" value="NZ_ARYH01000002.1"/>
</dbReference>
<dbReference type="GO" id="GO:0089705">
    <property type="term" value="P:protein localization to outer membrane"/>
    <property type="evidence" value="ECO:0007669"/>
    <property type="project" value="TreeGrafter"/>
</dbReference>
<keyword evidence="2" id="KW-0997">Cell inner membrane</keyword>
<dbReference type="InterPro" id="IPR003439">
    <property type="entry name" value="ABC_transporter-like_ATP-bd"/>
</dbReference>
<dbReference type="SUPFAM" id="SSF52540">
    <property type="entry name" value="P-loop containing nucleoside triphosphate hydrolases"/>
    <property type="match status" value="1"/>
</dbReference>
<organism evidence="7 8">
    <name type="scientific">Hyphomonas adhaerens MHS-3</name>
    <dbReference type="NCBI Taxonomy" id="1280949"/>
    <lineage>
        <taxon>Bacteria</taxon>
        <taxon>Pseudomonadati</taxon>
        <taxon>Pseudomonadota</taxon>
        <taxon>Alphaproteobacteria</taxon>
        <taxon>Hyphomonadales</taxon>
        <taxon>Hyphomonadaceae</taxon>
        <taxon>Hyphomonas</taxon>
    </lineage>
</organism>
<dbReference type="STRING" id="1280949.HAD_12249"/>
<dbReference type="PANTHER" id="PTHR24220">
    <property type="entry name" value="IMPORT ATP-BINDING PROTEIN"/>
    <property type="match status" value="1"/>
</dbReference>
<evidence type="ECO:0000256" key="3">
    <source>
        <dbReference type="ARBA" id="ARBA00022741"/>
    </source>
</evidence>
<dbReference type="GO" id="GO:0098796">
    <property type="term" value="C:membrane protein complex"/>
    <property type="evidence" value="ECO:0007669"/>
    <property type="project" value="UniProtKB-ARBA"/>
</dbReference>
<dbReference type="GO" id="GO:0005886">
    <property type="term" value="C:plasma membrane"/>
    <property type="evidence" value="ECO:0007669"/>
    <property type="project" value="TreeGrafter"/>
</dbReference>
<dbReference type="GO" id="GO:0016887">
    <property type="term" value="F:ATP hydrolysis activity"/>
    <property type="evidence" value="ECO:0007669"/>
    <property type="project" value="InterPro"/>
</dbReference>
<dbReference type="FunFam" id="3.40.50.300:FF:000032">
    <property type="entry name" value="Export ABC transporter ATP-binding protein"/>
    <property type="match status" value="1"/>
</dbReference>
<reference evidence="7 8" key="1">
    <citation type="journal article" date="2014" name="Antonie Van Leeuwenhoek">
        <title>Hyphomonas beringensis sp. nov. and Hyphomonas chukchiensis sp. nov., isolated from surface seawater of the Bering Sea and Chukchi Sea.</title>
        <authorList>
            <person name="Li C."/>
            <person name="Lai Q."/>
            <person name="Li G."/>
            <person name="Dong C."/>
            <person name="Wang J."/>
            <person name="Liao Y."/>
            <person name="Shao Z."/>
        </authorList>
    </citation>
    <scope>NUCLEOTIDE SEQUENCE [LARGE SCALE GENOMIC DNA]</scope>
    <source>
        <strain evidence="7 8">MHS-3</strain>
    </source>
</reference>